<dbReference type="GO" id="GO:0006099">
    <property type="term" value="P:tricarboxylic acid cycle"/>
    <property type="evidence" value="ECO:0007669"/>
    <property type="project" value="UniProtKB-UniRule"/>
</dbReference>
<evidence type="ECO:0000256" key="17">
    <source>
        <dbReference type="PIRSR" id="PIRSR000169-1"/>
    </source>
</evidence>
<dbReference type="InterPro" id="IPR000701">
    <property type="entry name" value="SuccDH_FuR_B_TM-su"/>
</dbReference>
<comment type="function">
    <text evidence="1 16">Membrane-anchoring subunit of succinate dehydrogenase (SDH).</text>
</comment>
<keyword evidence="13 19" id="KW-1133">Transmembrane helix</keyword>
<keyword evidence="8 16" id="KW-0816">Tricarboxylic acid cycle</keyword>
<proteinExistence type="predicted"/>
<name>A0A220VF35_9GAMM</name>
<evidence type="ECO:0000256" key="1">
    <source>
        <dbReference type="ARBA" id="ARBA00004050"/>
    </source>
</evidence>
<keyword evidence="6 16" id="KW-1003">Cell membrane</keyword>
<dbReference type="RefSeq" id="WP_089073451.1">
    <property type="nucleotide sequence ID" value="NZ_CBCSAM010000001.1"/>
</dbReference>
<dbReference type="NCBIfam" id="TIGR02968">
    <property type="entry name" value="succ_dehyd_anc"/>
    <property type="match status" value="1"/>
</dbReference>
<keyword evidence="14 18" id="KW-0408">Iron</keyword>
<evidence type="ECO:0000256" key="18">
    <source>
        <dbReference type="PIRSR" id="PIRSR000169-2"/>
    </source>
</evidence>
<evidence type="ECO:0000256" key="9">
    <source>
        <dbReference type="ARBA" id="ARBA00022617"/>
    </source>
</evidence>
<keyword evidence="5 16" id="KW-0813">Transport</keyword>
<keyword evidence="15 16" id="KW-0472">Membrane</keyword>
<dbReference type="PANTHER" id="PTHR38689">
    <property type="entry name" value="SUCCINATE DEHYDROGENASE HYDROPHOBIC MEMBRANE ANCHOR SUBUNIT"/>
    <property type="match status" value="1"/>
</dbReference>
<dbReference type="GO" id="GO:0005886">
    <property type="term" value="C:plasma membrane"/>
    <property type="evidence" value="ECO:0007669"/>
    <property type="project" value="UniProtKB-SubCell"/>
</dbReference>
<keyword evidence="12 16" id="KW-0249">Electron transport</keyword>
<sequence>MIKQASSFGRNGVQDYVFTRATAVIIVLYVLWIVGFMLFKSDGSFIQWKSFFESNFNKVFTIITLISILIHAWIGLWQVFTDYVKNTLLRAILQFFVVTILLIYVIYGFFILWGA</sequence>
<evidence type="ECO:0000256" key="13">
    <source>
        <dbReference type="ARBA" id="ARBA00022989"/>
    </source>
</evidence>
<comment type="subcellular location">
    <subcellularLocation>
        <location evidence="2 16">Cell inner membrane</location>
        <topology evidence="2 16">Multi-pass membrane protein</topology>
    </subcellularLocation>
</comment>
<evidence type="ECO:0000256" key="11">
    <source>
        <dbReference type="ARBA" id="ARBA00022723"/>
    </source>
</evidence>
<keyword evidence="10 19" id="KW-0812">Transmembrane</keyword>
<keyword evidence="21" id="KW-1185">Reference proteome</keyword>
<evidence type="ECO:0000256" key="16">
    <source>
        <dbReference type="PIRNR" id="PIRNR000169"/>
    </source>
</evidence>
<dbReference type="UniPathway" id="UPA00223"/>
<dbReference type="PIRSF" id="PIRSF000169">
    <property type="entry name" value="SDH_D"/>
    <property type="match status" value="1"/>
</dbReference>
<reference evidence="20 21" key="1">
    <citation type="journal article" date="2016" name="Int. J. Syst. Evol. Microbiol.">
        <title>Paraphotobacterium marinum gen. nov., sp. nov., a member of the family Vibrionaceae, isolated from surface seawater.</title>
        <authorList>
            <person name="Huang Z."/>
            <person name="Dong C."/>
            <person name="Shao Z."/>
        </authorList>
    </citation>
    <scope>NUCLEOTIDE SEQUENCE [LARGE SCALE GENOMIC DNA]</scope>
    <source>
        <strain evidence="20 21">NSCS20N07D</strain>
    </source>
</reference>
<feature type="transmembrane region" description="Helical" evidence="19">
    <location>
        <begin position="92"/>
        <end position="113"/>
    </location>
</feature>
<feature type="transmembrane region" description="Helical" evidence="19">
    <location>
        <begin position="21"/>
        <end position="39"/>
    </location>
</feature>
<evidence type="ECO:0000256" key="14">
    <source>
        <dbReference type="ARBA" id="ARBA00023004"/>
    </source>
</evidence>
<comment type="cofactor">
    <cofactor evidence="18">
        <name>heme</name>
        <dbReference type="ChEBI" id="CHEBI:30413"/>
    </cofactor>
    <text evidence="18">The heme is bound between the two transmembrane subunits.</text>
</comment>
<evidence type="ECO:0000256" key="6">
    <source>
        <dbReference type="ARBA" id="ARBA00022475"/>
    </source>
</evidence>
<evidence type="ECO:0000256" key="3">
    <source>
        <dbReference type="ARBA" id="ARBA00005163"/>
    </source>
</evidence>
<dbReference type="InterPro" id="IPR034804">
    <property type="entry name" value="SQR/QFR_C/D"/>
</dbReference>
<feature type="transmembrane region" description="Helical" evidence="19">
    <location>
        <begin position="59"/>
        <end position="80"/>
    </location>
</feature>
<feature type="binding site" description="axial binding residue" evidence="18">
    <location>
        <position position="71"/>
    </location>
    <ligand>
        <name>heme</name>
        <dbReference type="ChEBI" id="CHEBI:30413"/>
        <note>ligand shared with second transmembrane subunit</note>
    </ligand>
    <ligandPart>
        <name>Fe</name>
        <dbReference type="ChEBI" id="CHEBI:18248"/>
    </ligandPart>
</feature>
<feature type="binding site" evidence="17">
    <location>
        <position position="83"/>
    </location>
    <ligand>
        <name>a ubiquinone</name>
        <dbReference type="ChEBI" id="CHEBI:16389"/>
    </ligand>
</feature>
<dbReference type="EMBL" id="CP022355">
    <property type="protein sequence ID" value="ASK78543.1"/>
    <property type="molecule type" value="Genomic_DNA"/>
</dbReference>
<dbReference type="InterPro" id="IPR014312">
    <property type="entry name" value="Succ_DH_anchor"/>
</dbReference>
<dbReference type="Proteomes" id="UP000242175">
    <property type="component" value="Chromosome large"/>
</dbReference>
<dbReference type="GO" id="GO:0046872">
    <property type="term" value="F:metal ion binding"/>
    <property type="evidence" value="ECO:0007669"/>
    <property type="project" value="UniProtKB-KW"/>
</dbReference>
<gene>
    <name evidence="20" type="primary">sdhD</name>
    <name evidence="20" type="ORF">CF386_05750</name>
</gene>
<dbReference type="GO" id="GO:0020037">
    <property type="term" value="F:heme binding"/>
    <property type="evidence" value="ECO:0007669"/>
    <property type="project" value="InterPro"/>
</dbReference>
<dbReference type="OrthoDB" id="5612767at2"/>
<dbReference type="PANTHER" id="PTHR38689:SF1">
    <property type="entry name" value="SUCCINATE DEHYDROGENASE HYDROPHOBIC MEMBRANE ANCHOR SUBUNIT"/>
    <property type="match status" value="1"/>
</dbReference>
<keyword evidence="9 18" id="KW-0349">Heme</keyword>
<dbReference type="Pfam" id="PF01127">
    <property type="entry name" value="Sdh_cyt"/>
    <property type="match status" value="1"/>
</dbReference>
<keyword evidence="11 18" id="KW-0479">Metal-binding</keyword>
<evidence type="ECO:0000256" key="7">
    <source>
        <dbReference type="ARBA" id="ARBA00022519"/>
    </source>
</evidence>
<dbReference type="AlphaFoldDB" id="A0A220VF35"/>
<evidence type="ECO:0000256" key="4">
    <source>
        <dbReference type="ARBA" id="ARBA00019425"/>
    </source>
</evidence>
<evidence type="ECO:0000313" key="21">
    <source>
        <dbReference type="Proteomes" id="UP000242175"/>
    </source>
</evidence>
<evidence type="ECO:0000256" key="10">
    <source>
        <dbReference type="ARBA" id="ARBA00022692"/>
    </source>
</evidence>
<dbReference type="KEGG" id="pmai:CF386_05750"/>
<evidence type="ECO:0000256" key="19">
    <source>
        <dbReference type="SAM" id="Phobius"/>
    </source>
</evidence>
<dbReference type="Gene3D" id="1.20.1300.10">
    <property type="entry name" value="Fumarate reductase/succinate dehydrogenase, transmembrane subunit"/>
    <property type="match status" value="1"/>
</dbReference>
<accession>A0A220VF35</accession>
<dbReference type="GO" id="GO:0009055">
    <property type="term" value="F:electron transfer activity"/>
    <property type="evidence" value="ECO:0007669"/>
    <property type="project" value="TreeGrafter"/>
</dbReference>
<evidence type="ECO:0000256" key="12">
    <source>
        <dbReference type="ARBA" id="ARBA00022982"/>
    </source>
</evidence>
<evidence type="ECO:0000313" key="20">
    <source>
        <dbReference type="EMBL" id="ASK78543.1"/>
    </source>
</evidence>
<evidence type="ECO:0000256" key="8">
    <source>
        <dbReference type="ARBA" id="ARBA00022532"/>
    </source>
</evidence>
<comment type="pathway">
    <text evidence="3 16">Carbohydrate metabolism; tricarboxylic acid cycle.</text>
</comment>
<keyword evidence="7 16" id="KW-0997">Cell inner membrane</keyword>
<evidence type="ECO:0000256" key="2">
    <source>
        <dbReference type="ARBA" id="ARBA00004429"/>
    </source>
</evidence>
<dbReference type="SUPFAM" id="SSF81343">
    <property type="entry name" value="Fumarate reductase respiratory complex transmembrane subunits"/>
    <property type="match status" value="1"/>
</dbReference>
<dbReference type="GO" id="GO:0017004">
    <property type="term" value="P:cytochrome complex assembly"/>
    <property type="evidence" value="ECO:0007669"/>
    <property type="project" value="TreeGrafter"/>
</dbReference>
<evidence type="ECO:0000256" key="5">
    <source>
        <dbReference type="ARBA" id="ARBA00022448"/>
    </source>
</evidence>
<evidence type="ECO:0000256" key="15">
    <source>
        <dbReference type="ARBA" id="ARBA00023136"/>
    </source>
</evidence>
<organism evidence="20 21">
    <name type="scientific">Paraphotobacterium marinum</name>
    <dbReference type="NCBI Taxonomy" id="1755811"/>
    <lineage>
        <taxon>Bacteria</taxon>
        <taxon>Pseudomonadati</taxon>
        <taxon>Pseudomonadota</taxon>
        <taxon>Gammaproteobacteria</taxon>
        <taxon>Vibrionales</taxon>
        <taxon>Vibrionaceae</taxon>
        <taxon>Paraphotobacterium</taxon>
    </lineage>
</organism>
<protein>
    <recommendedName>
        <fullName evidence="4 16">Succinate dehydrogenase hydrophobic membrane anchor subunit</fullName>
    </recommendedName>
</protein>
<dbReference type="CDD" id="cd03494">
    <property type="entry name" value="SQR_TypeC_SdhD"/>
    <property type="match status" value="1"/>
</dbReference>